<evidence type="ECO:0000256" key="1">
    <source>
        <dbReference type="SAM" id="Phobius"/>
    </source>
</evidence>
<organism evidence="2 3">
    <name type="scientific">Caenorhabditis nigoni</name>
    <dbReference type="NCBI Taxonomy" id="1611254"/>
    <lineage>
        <taxon>Eukaryota</taxon>
        <taxon>Metazoa</taxon>
        <taxon>Ecdysozoa</taxon>
        <taxon>Nematoda</taxon>
        <taxon>Chromadorea</taxon>
        <taxon>Rhabditida</taxon>
        <taxon>Rhabditina</taxon>
        <taxon>Rhabditomorpha</taxon>
        <taxon>Rhabditoidea</taxon>
        <taxon>Rhabditidae</taxon>
        <taxon>Peloderinae</taxon>
        <taxon>Caenorhabditis</taxon>
    </lineage>
</organism>
<protein>
    <submittedName>
        <fullName evidence="2">Uncharacterized protein</fullName>
    </submittedName>
</protein>
<comment type="caution">
    <text evidence="2">The sequence shown here is derived from an EMBL/GenBank/DDBJ whole genome shotgun (WGS) entry which is preliminary data.</text>
</comment>
<dbReference type="EMBL" id="PDUG01000006">
    <property type="protein sequence ID" value="PIC20965.1"/>
    <property type="molecule type" value="Genomic_DNA"/>
</dbReference>
<dbReference type="Proteomes" id="UP000230233">
    <property type="component" value="Chromosome X"/>
</dbReference>
<keyword evidence="3" id="KW-1185">Reference proteome</keyword>
<sequence length="152" mass="17679">MRHIFRKLLKLIHFVLDASITLCSLGFYSPGWNFNFDDIFKIFHCAHYSYWSSPLDYVLLCLLRQVALLIAIIITRRGTSKKLRSWMLVHDILGILGYIVAVVKLLAFDKTGTIMSYPEIYMSTVSAVFLSFSLPFAIRYTLLISRCFNEFY</sequence>
<dbReference type="AlphaFoldDB" id="A0A2G5T0P7"/>
<gene>
    <name evidence="2" type="primary">Cnig_chr_X.g25971</name>
    <name evidence="2" type="ORF">B9Z55_025971</name>
</gene>
<keyword evidence="1" id="KW-1133">Transmembrane helix</keyword>
<evidence type="ECO:0000313" key="2">
    <source>
        <dbReference type="EMBL" id="PIC20965.1"/>
    </source>
</evidence>
<feature type="transmembrane region" description="Helical" evidence="1">
    <location>
        <begin position="12"/>
        <end position="29"/>
    </location>
</feature>
<feature type="transmembrane region" description="Helical" evidence="1">
    <location>
        <begin position="87"/>
        <end position="108"/>
    </location>
</feature>
<evidence type="ECO:0000313" key="3">
    <source>
        <dbReference type="Proteomes" id="UP000230233"/>
    </source>
</evidence>
<proteinExistence type="predicted"/>
<name>A0A2G5T0P7_9PELO</name>
<reference evidence="3" key="1">
    <citation type="submission" date="2017-10" db="EMBL/GenBank/DDBJ databases">
        <title>Rapid genome shrinkage in a self-fertile nematode reveals novel sperm competition proteins.</title>
        <authorList>
            <person name="Yin D."/>
            <person name="Schwarz E.M."/>
            <person name="Thomas C.G."/>
            <person name="Felde R.L."/>
            <person name="Korf I.F."/>
            <person name="Cutter A.D."/>
            <person name="Schartner C.M."/>
            <person name="Ralston E.J."/>
            <person name="Meyer B.J."/>
            <person name="Haag E.S."/>
        </authorList>
    </citation>
    <scope>NUCLEOTIDE SEQUENCE [LARGE SCALE GENOMIC DNA]</scope>
    <source>
        <strain evidence="3">JU1422</strain>
    </source>
</reference>
<feature type="transmembrane region" description="Helical" evidence="1">
    <location>
        <begin position="57"/>
        <end position="75"/>
    </location>
</feature>
<dbReference type="STRING" id="1611254.A0A2G5T0P7"/>
<keyword evidence="1" id="KW-0472">Membrane</keyword>
<keyword evidence="1" id="KW-0812">Transmembrane</keyword>
<accession>A0A2G5T0P7</accession>
<feature type="transmembrane region" description="Helical" evidence="1">
    <location>
        <begin position="120"/>
        <end position="142"/>
    </location>
</feature>